<comment type="caution">
    <text evidence="1">The sequence shown here is derived from an EMBL/GenBank/DDBJ whole genome shotgun (WGS) entry which is preliminary data.</text>
</comment>
<evidence type="ECO:0000313" key="1">
    <source>
        <dbReference type="EMBL" id="MFC4997290.1"/>
    </source>
</evidence>
<accession>A0ABV9VPE0</accession>
<dbReference type="InterPro" id="IPR010310">
    <property type="entry name" value="T7SS_ESAT-6-like"/>
</dbReference>
<dbReference type="RefSeq" id="WP_380113521.1">
    <property type="nucleotide sequence ID" value="NZ_JBHSIU010000009.1"/>
</dbReference>
<dbReference type="Pfam" id="PF06013">
    <property type="entry name" value="WXG100"/>
    <property type="match status" value="1"/>
</dbReference>
<keyword evidence="2" id="KW-1185">Reference proteome</keyword>
<dbReference type="EMBL" id="JBHSIU010000009">
    <property type="protein sequence ID" value="MFC4997290.1"/>
    <property type="molecule type" value="Genomic_DNA"/>
</dbReference>
<protein>
    <submittedName>
        <fullName evidence="1">WXG100 family type VII secretion target</fullName>
    </submittedName>
</protein>
<evidence type="ECO:0000313" key="2">
    <source>
        <dbReference type="Proteomes" id="UP001595912"/>
    </source>
</evidence>
<dbReference type="Proteomes" id="UP001595912">
    <property type="component" value="Unassembled WGS sequence"/>
</dbReference>
<dbReference type="Gene3D" id="1.10.287.1060">
    <property type="entry name" value="ESAT-6-like"/>
    <property type="match status" value="1"/>
</dbReference>
<gene>
    <name evidence="1" type="ORF">ACFPIJ_05580</name>
</gene>
<dbReference type="SUPFAM" id="SSF140453">
    <property type="entry name" value="EsxAB dimer-like"/>
    <property type="match status" value="1"/>
</dbReference>
<reference evidence="2" key="1">
    <citation type="journal article" date="2019" name="Int. J. Syst. Evol. Microbiol.">
        <title>The Global Catalogue of Microorganisms (GCM) 10K type strain sequencing project: providing services to taxonomists for standard genome sequencing and annotation.</title>
        <authorList>
            <consortium name="The Broad Institute Genomics Platform"/>
            <consortium name="The Broad Institute Genome Sequencing Center for Infectious Disease"/>
            <person name="Wu L."/>
            <person name="Ma J."/>
        </authorList>
    </citation>
    <scope>NUCLEOTIDE SEQUENCE [LARGE SCALE GENOMIC DNA]</scope>
    <source>
        <strain evidence="2">CGMCC 4.7152</strain>
    </source>
</reference>
<proteinExistence type="predicted"/>
<name>A0ABV9VPE0_9ACTN</name>
<dbReference type="InterPro" id="IPR036689">
    <property type="entry name" value="ESAT-6-like_sf"/>
</dbReference>
<organism evidence="1 2">
    <name type="scientific">Dactylosporangium cerinum</name>
    <dbReference type="NCBI Taxonomy" id="1434730"/>
    <lineage>
        <taxon>Bacteria</taxon>
        <taxon>Bacillati</taxon>
        <taxon>Actinomycetota</taxon>
        <taxon>Actinomycetes</taxon>
        <taxon>Micromonosporales</taxon>
        <taxon>Micromonosporaceae</taxon>
        <taxon>Dactylosporangium</taxon>
    </lineage>
</organism>
<sequence>MDALDRLAGIGTDLLHRVDAVLIAGGAPAGDPLWPLLRQVGALPGDALEFGLKLTPGPLRTAAAQLRADADRFARRRDRLAADLGPAAATWEGSGAEAFRARWQSLAGHLGDGGDPATVTGRLRATASYAEALADWSDGLRTELAEAVARVTGSAEAVAIRGLAEGPPPAAVLEAAARIGVRVLRPVAEAFRAARDLEQRWSPDLAELRYTEPGTGPAGALSPITRVAL</sequence>